<evidence type="ECO:0000313" key="1">
    <source>
        <dbReference type="EMBL" id="VEP18116.1"/>
    </source>
</evidence>
<dbReference type="AlphaFoldDB" id="A0A563W372"/>
<sequence>MWIWHWRGDDRFVVSSYPGMNQDSRFAQFKNGRANKDDEIKSQ</sequence>
<keyword evidence="2" id="KW-1185">Reference proteome</keyword>
<reference evidence="1 2" key="1">
    <citation type="submission" date="2019-01" db="EMBL/GenBank/DDBJ databases">
        <authorList>
            <person name="Brito A."/>
        </authorList>
    </citation>
    <scope>NUCLEOTIDE SEQUENCE [LARGE SCALE GENOMIC DNA]</scope>
    <source>
        <strain evidence="1">1</strain>
    </source>
</reference>
<dbReference type="EMBL" id="CAACVJ010000664">
    <property type="protein sequence ID" value="VEP18116.1"/>
    <property type="molecule type" value="Genomic_DNA"/>
</dbReference>
<gene>
    <name evidence="1" type="ORF">H1P_6970003</name>
</gene>
<evidence type="ECO:0000313" key="2">
    <source>
        <dbReference type="Proteomes" id="UP000320055"/>
    </source>
</evidence>
<proteinExistence type="predicted"/>
<name>A0A563W372_9CYAN</name>
<accession>A0A563W372</accession>
<organism evidence="1 2">
    <name type="scientific">Hyella patelloides LEGE 07179</name>
    <dbReference type="NCBI Taxonomy" id="945734"/>
    <lineage>
        <taxon>Bacteria</taxon>
        <taxon>Bacillati</taxon>
        <taxon>Cyanobacteriota</taxon>
        <taxon>Cyanophyceae</taxon>
        <taxon>Pleurocapsales</taxon>
        <taxon>Hyellaceae</taxon>
        <taxon>Hyella</taxon>
    </lineage>
</organism>
<dbReference type="Proteomes" id="UP000320055">
    <property type="component" value="Unassembled WGS sequence"/>
</dbReference>
<protein>
    <submittedName>
        <fullName evidence="1">Uncharacterized protein</fullName>
    </submittedName>
</protein>